<feature type="active site" description="Proton acceptor" evidence="7">
    <location>
        <position position="13"/>
    </location>
</feature>
<feature type="binding site" evidence="7">
    <location>
        <begin position="12"/>
        <end position="18"/>
    </location>
    <ligand>
        <name>GTP</name>
        <dbReference type="ChEBI" id="CHEBI:37565"/>
    </ligand>
</feature>
<keyword evidence="3 7" id="KW-0547">Nucleotide-binding</keyword>
<dbReference type="Gene3D" id="1.10.300.10">
    <property type="entry name" value="Adenylosuccinate Synthetase, subunit A, domain 2"/>
    <property type="match status" value="2"/>
</dbReference>
<evidence type="ECO:0000256" key="5">
    <source>
        <dbReference type="ARBA" id="ARBA00022842"/>
    </source>
</evidence>
<comment type="pathway">
    <text evidence="7 8">Purine metabolism; AMP biosynthesis via de novo pathway; AMP from IMP: step 1/2.</text>
</comment>
<comment type="subunit">
    <text evidence="7">Homodimer.</text>
</comment>
<dbReference type="UniPathway" id="UPA00075">
    <property type="reaction ID" value="UER00335"/>
</dbReference>
<evidence type="ECO:0000256" key="3">
    <source>
        <dbReference type="ARBA" id="ARBA00022741"/>
    </source>
</evidence>
<feature type="binding site" description="in other chain" evidence="7">
    <location>
        <position position="124"/>
    </location>
    <ligand>
        <name>IMP</name>
        <dbReference type="ChEBI" id="CHEBI:58053"/>
        <note>ligand shared between dimeric partners</note>
    </ligand>
</feature>
<dbReference type="InterPro" id="IPR018220">
    <property type="entry name" value="Adenylosuccin_syn_GTP-bd"/>
</dbReference>
<dbReference type="AlphaFoldDB" id="A0A2Z4YT80"/>
<name>A0A2Z4YT80_RHILE</name>
<keyword evidence="9" id="KW-0614">Plasmid</keyword>
<evidence type="ECO:0000313" key="9">
    <source>
        <dbReference type="EMBL" id="AXA43585.1"/>
    </source>
</evidence>
<dbReference type="PANTHER" id="PTHR11846">
    <property type="entry name" value="ADENYLOSUCCINATE SYNTHETASE"/>
    <property type="match status" value="1"/>
</dbReference>
<dbReference type="SMART" id="SM00788">
    <property type="entry name" value="Adenylsucc_synt"/>
    <property type="match status" value="1"/>
</dbReference>
<dbReference type="GO" id="GO:0044208">
    <property type="term" value="P:'de novo' AMP biosynthetic process"/>
    <property type="evidence" value="ECO:0007669"/>
    <property type="project" value="UniProtKB-UniRule"/>
</dbReference>
<protein>
    <recommendedName>
        <fullName evidence="7 8">Adenylosuccinate synthetase</fullName>
        <shortName evidence="7">AMPSase</shortName>
        <shortName evidence="7">AdSS</shortName>
        <ecNumber evidence="7 8">6.3.4.4</ecNumber>
    </recommendedName>
    <alternativeName>
        <fullName evidence="7">IMP--aspartate ligase</fullName>
    </alternativeName>
</protein>
<proteinExistence type="inferred from homology"/>
<keyword evidence="5 7" id="KW-0460">Magnesium</keyword>
<keyword evidence="4 7" id="KW-0658">Purine biosynthesis</keyword>
<feature type="binding site" description="in other chain" evidence="7">
    <location>
        <position position="253"/>
    </location>
    <ligand>
        <name>IMP</name>
        <dbReference type="ChEBI" id="CHEBI:58053"/>
        <note>ligand shared between dimeric partners</note>
    </ligand>
</feature>
<dbReference type="PROSITE" id="PS01266">
    <property type="entry name" value="ADENYLOSUCCIN_SYN_1"/>
    <property type="match status" value="1"/>
</dbReference>
<evidence type="ECO:0000256" key="2">
    <source>
        <dbReference type="ARBA" id="ARBA00022723"/>
    </source>
</evidence>
<dbReference type="InterPro" id="IPR042109">
    <property type="entry name" value="Adenylosuccinate_synth_dom1"/>
</dbReference>
<dbReference type="Gene3D" id="3.40.440.10">
    <property type="entry name" value="Adenylosuccinate Synthetase, subunit A, domain 1"/>
    <property type="match status" value="2"/>
</dbReference>
<dbReference type="Proteomes" id="UP000251166">
    <property type="component" value="Plasmid unnamed2"/>
</dbReference>
<dbReference type="GO" id="GO:0005525">
    <property type="term" value="F:GTP binding"/>
    <property type="evidence" value="ECO:0007669"/>
    <property type="project" value="UniProtKB-UniRule"/>
</dbReference>
<evidence type="ECO:0000256" key="1">
    <source>
        <dbReference type="ARBA" id="ARBA00022598"/>
    </source>
</evidence>
<evidence type="ECO:0000256" key="6">
    <source>
        <dbReference type="ARBA" id="ARBA00023134"/>
    </source>
</evidence>
<dbReference type="InterPro" id="IPR042111">
    <property type="entry name" value="Adenylosuccinate_synth_dom3"/>
</dbReference>
<dbReference type="GO" id="GO:0046040">
    <property type="term" value="P:IMP metabolic process"/>
    <property type="evidence" value="ECO:0007669"/>
    <property type="project" value="TreeGrafter"/>
</dbReference>
<organism evidence="9 10">
    <name type="scientific">Rhizobium leguminosarum</name>
    <dbReference type="NCBI Taxonomy" id="384"/>
    <lineage>
        <taxon>Bacteria</taxon>
        <taxon>Pseudomonadati</taxon>
        <taxon>Pseudomonadota</taxon>
        <taxon>Alphaproteobacteria</taxon>
        <taxon>Hyphomicrobiales</taxon>
        <taxon>Rhizobiaceae</taxon>
        <taxon>Rhizobium/Agrobacterium group</taxon>
        <taxon>Rhizobium</taxon>
    </lineage>
</organism>
<feature type="binding site" description="in other chain" evidence="7">
    <location>
        <position position="176"/>
    </location>
    <ligand>
        <name>IMP</name>
        <dbReference type="ChEBI" id="CHEBI:58053"/>
        <note>ligand shared between dimeric partners</note>
    </ligand>
</feature>
<evidence type="ECO:0000256" key="7">
    <source>
        <dbReference type="HAMAP-Rule" id="MF_00011"/>
    </source>
</evidence>
<dbReference type="RefSeq" id="WP_063473770.1">
    <property type="nucleotide sequence ID" value="NZ_CP030762.1"/>
</dbReference>
<feature type="binding site" evidence="7">
    <location>
        <begin position="281"/>
        <end position="283"/>
    </location>
    <ligand>
        <name>GTP</name>
        <dbReference type="ChEBI" id="CHEBI:37565"/>
    </ligand>
</feature>
<dbReference type="InterPro" id="IPR027417">
    <property type="entry name" value="P-loop_NTPase"/>
</dbReference>
<dbReference type="InterPro" id="IPR042110">
    <property type="entry name" value="Adenylosuccinate_synth_dom2"/>
</dbReference>
<dbReference type="EMBL" id="CP030762">
    <property type="protein sequence ID" value="AXA43585.1"/>
    <property type="molecule type" value="Genomic_DNA"/>
</dbReference>
<evidence type="ECO:0000313" key="10">
    <source>
        <dbReference type="Proteomes" id="UP000251166"/>
    </source>
</evidence>
<dbReference type="Gene3D" id="3.90.170.10">
    <property type="entry name" value="Adenylosuccinate Synthetase, subunit A, domain 3"/>
    <property type="match status" value="1"/>
</dbReference>
<gene>
    <name evidence="7" type="primary">purA</name>
    <name evidence="9" type="ORF">DLJ82_7340</name>
</gene>
<comment type="cofactor">
    <cofactor evidence="7">
        <name>Mg(2+)</name>
        <dbReference type="ChEBI" id="CHEBI:18420"/>
    </cofactor>
    <text evidence="7">Binds 1 Mg(2+) ion per subunit.</text>
</comment>
<dbReference type="GO" id="GO:0000287">
    <property type="term" value="F:magnesium ion binding"/>
    <property type="evidence" value="ECO:0007669"/>
    <property type="project" value="UniProtKB-UniRule"/>
</dbReference>
<feature type="active site" description="Proton donor" evidence="7">
    <location>
        <position position="43"/>
    </location>
</feature>
<keyword evidence="1 7" id="KW-0436">Ligase</keyword>
<dbReference type="HAMAP" id="MF_00011">
    <property type="entry name" value="Adenylosucc_synth"/>
    <property type="match status" value="1"/>
</dbReference>
<dbReference type="NCBIfam" id="NF003295">
    <property type="entry name" value="PRK04293.1"/>
    <property type="match status" value="1"/>
</dbReference>
<accession>A0A2Z4YT80</accession>
<feature type="binding site" evidence="7">
    <location>
        <position position="255"/>
    </location>
    <ligand>
        <name>GTP</name>
        <dbReference type="ChEBI" id="CHEBI:37565"/>
    </ligand>
</feature>
<feature type="binding site" evidence="7">
    <location>
        <begin position="42"/>
        <end position="44"/>
    </location>
    <ligand>
        <name>GTP</name>
        <dbReference type="ChEBI" id="CHEBI:37565"/>
    </ligand>
</feature>
<keyword evidence="7" id="KW-0963">Cytoplasm</keyword>
<reference evidence="9 10" key="1">
    <citation type="submission" date="2018-07" db="EMBL/GenBank/DDBJ databases">
        <title>Rhizobium leguminosarum strain:ATCC 14479 Genome sequencing and assembly.</title>
        <authorList>
            <person name="Chakraborty R."/>
        </authorList>
    </citation>
    <scope>NUCLEOTIDE SEQUENCE [LARGE SCALE GENOMIC DNA]</scope>
    <source>
        <strain evidence="9 10">ATCC 14479</strain>
        <plasmid evidence="10">Plasmid unnamed2</plasmid>
    </source>
</reference>
<evidence type="ECO:0000256" key="8">
    <source>
        <dbReference type="RuleBase" id="RU000520"/>
    </source>
</evidence>
<dbReference type="GO" id="GO:0005737">
    <property type="term" value="C:cytoplasm"/>
    <property type="evidence" value="ECO:0007669"/>
    <property type="project" value="UniProtKB-SubCell"/>
</dbReference>
<comment type="similarity">
    <text evidence="7 8">Belongs to the adenylosuccinate synthetase family.</text>
</comment>
<feature type="binding site" evidence="7">
    <location>
        <position position="13"/>
    </location>
    <ligand>
        <name>Mg(2+)</name>
        <dbReference type="ChEBI" id="CHEBI:18420"/>
    </ligand>
</feature>
<comment type="caution">
    <text evidence="7">Lacks conserved residue(s) required for the propagation of feature annotation.</text>
</comment>
<dbReference type="InterPro" id="IPR001114">
    <property type="entry name" value="Adenylosuccinate_synthetase"/>
</dbReference>
<keyword evidence="6 7" id="KW-0342">GTP-binding</keyword>
<comment type="function">
    <text evidence="7">Plays an important role in the de novo pathway of purine nucleotide biosynthesis. Catalyzes the first committed step in the biosynthesis of AMP from IMP.</text>
</comment>
<geneLocation type="plasmid" evidence="9 10">
    <name>unnamed2</name>
</geneLocation>
<comment type="subcellular location">
    <subcellularLocation>
        <location evidence="7">Cytoplasm</location>
    </subcellularLocation>
</comment>
<feature type="binding site" evidence="7">
    <location>
        <begin position="320"/>
        <end position="322"/>
    </location>
    <ligand>
        <name>GTP</name>
        <dbReference type="ChEBI" id="CHEBI:37565"/>
    </ligand>
</feature>
<feature type="binding site" description="in other chain" evidence="7">
    <location>
        <begin position="13"/>
        <end position="16"/>
    </location>
    <ligand>
        <name>IMP</name>
        <dbReference type="ChEBI" id="CHEBI:58053"/>
        <note>ligand shared between dimeric partners</note>
    </ligand>
</feature>
<dbReference type="Pfam" id="PF00709">
    <property type="entry name" value="Adenylsucc_synt"/>
    <property type="match status" value="2"/>
</dbReference>
<dbReference type="EC" id="6.3.4.4" evidence="7 8"/>
<keyword evidence="2 7" id="KW-0479">Metal-binding</keyword>
<dbReference type="PANTHER" id="PTHR11846:SF0">
    <property type="entry name" value="ADENYLOSUCCINATE SYNTHETASE"/>
    <property type="match status" value="1"/>
</dbReference>
<sequence length="335" mass="36182">MTCSIVVGGQWGDEAKGKICSYLAVTDKISVACRAGLGPGAGHTVVYEGRDYKLRQSPSAFINPNTRLLLGAGVLINSDILIEEITRLGIEKRVGIDPRATLVEPHHRAAEVRDANLTKTIGSTGSGHGPSLADRAMRRARRSADEPQLQDFLVDVSKETNACLDRGEQVLIEGTNGYLLSVLYGTYPYAVGKDSCASTAAADIGIGPTRVDHVIVTFKAFPTRVGAGPFPTEMSADEAKRRGFIQCGTVTGRPRRVGQFDFELAADAARVNGATQLAVTHLDWLDPGCSHLPMDRWNSDLRRFVDRLEQACNVPATLLGTGPDTHHIVDRRHTL</sequence>
<feature type="binding site" evidence="7">
    <location>
        <position position="138"/>
    </location>
    <ligand>
        <name>IMP</name>
        <dbReference type="ChEBI" id="CHEBI:58053"/>
        <note>ligand shared between dimeric partners</note>
    </ligand>
</feature>
<feature type="binding site" evidence="7">
    <location>
        <begin position="249"/>
        <end position="255"/>
    </location>
    <ligand>
        <name>substrate</name>
    </ligand>
</feature>
<feature type="binding site" evidence="7">
    <location>
        <position position="42"/>
    </location>
    <ligand>
        <name>Mg(2+)</name>
        <dbReference type="ChEBI" id="CHEBI:18420"/>
    </ligand>
</feature>
<evidence type="ECO:0000256" key="4">
    <source>
        <dbReference type="ARBA" id="ARBA00022755"/>
    </source>
</evidence>
<dbReference type="SUPFAM" id="SSF52540">
    <property type="entry name" value="P-loop containing nucleoside triphosphate hydrolases"/>
    <property type="match status" value="1"/>
</dbReference>
<comment type="catalytic activity">
    <reaction evidence="7 8">
        <text>IMP + L-aspartate + GTP = N(6)-(1,2-dicarboxyethyl)-AMP + GDP + phosphate + 2 H(+)</text>
        <dbReference type="Rhea" id="RHEA:15753"/>
        <dbReference type="ChEBI" id="CHEBI:15378"/>
        <dbReference type="ChEBI" id="CHEBI:29991"/>
        <dbReference type="ChEBI" id="CHEBI:37565"/>
        <dbReference type="ChEBI" id="CHEBI:43474"/>
        <dbReference type="ChEBI" id="CHEBI:57567"/>
        <dbReference type="ChEBI" id="CHEBI:58053"/>
        <dbReference type="ChEBI" id="CHEBI:58189"/>
        <dbReference type="EC" id="6.3.4.4"/>
    </reaction>
</comment>
<dbReference type="GO" id="GO:0004019">
    <property type="term" value="F:adenylosuccinate synthase activity"/>
    <property type="evidence" value="ECO:0007669"/>
    <property type="project" value="UniProtKB-UniRule"/>
</dbReference>